<dbReference type="Pfam" id="PF09851">
    <property type="entry name" value="SHOCT"/>
    <property type="match status" value="1"/>
</dbReference>
<evidence type="ECO:0000256" key="1">
    <source>
        <dbReference type="SAM" id="Phobius"/>
    </source>
</evidence>
<evidence type="ECO:0000313" key="3">
    <source>
        <dbReference type="EMBL" id="MFC7078936.1"/>
    </source>
</evidence>
<feature type="transmembrane region" description="Helical" evidence="1">
    <location>
        <begin position="59"/>
        <end position="79"/>
    </location>
</feature>
<gene>
    <name evidence="3" type="ORF">ACFQJ6_01120</name>
</gene>
<name>A0ABD5WJY8_9EURY</name>
<comment type="caution">
    <text evidence="3">The sequence shown here is derived from an EMBL/GenBank/DDBJ whole genome shotgun (WGS) entry which is preliminary data.</text>
</comment>
<keyword evidence="1" id="KW-0472">Membrane</keyword>
<evidence type="ECO:0000313" key="4">
    <source>
        <dbReference type="Proteomes" id="UP001596407"/>
    </source>
</evidence>
<dbReference type="RefSeq" id="WP_276282251.1">
    <property type="nucleotide sequence ID" value="NZ_CP119810.1"/>
</dbReference>
<organism evidence="3 4">
    <name type="scientific">Halorussus caseinilyticus</name>
    <dbReference type="NCBI Taxonomy" id="3034025"/>
    <lineage>
        <taxon>Archaea</taxon>
        <taxon>Methanobacteriati</taxon>
        <taxon>Methanobacteriota</taxon>
        <taxon>Stenosarchaea group</taxon>
        <taxon>Halobacteria</taxon>
        <taxon>Halobacteriales</taxon>
        <taxon>Haladaptataceae</taxon>
        <taxon>Halorussus</taxon>
    </lineage>
</organism>
<keyword evidence="1" id="KW-0812">Transmembrane</keyword>
<evidence type="ECO:0000259" key="2">
    <source>
        <dbReference type="Pfam" id="PF09851"/>
    </source>
</evidence>
<keyword evidence="1" id="KW-1133">Transmembrane helix</keyword>
<reference evidence="3 4" key="1">
    <citation type="journal article" date="2019" name="Int. J. Syst. Evol. Microbiol.">
        <title>The Global Catalogue of Microorganisms (GCM) 10K type strain sequencing project: providing services to taxonomists for standard genome sequencing and annotation.</title>
        <authorList>
            <consortium name="The Broad Institute Genomics Platform"/>
            <consortium name="The Broad Institute Genome Sequencing Center for Infectious Disease"/>
            <person name="Wu L."/>
            <person name="Ma J."/>
        </authorList>
    </citation>
    <scope>NUCLEOTIDE SEQUENCE [LARGE SCALE GENOMIC DNA]</scope>
    <source>
        <strain evidence="3 4">DT72</strain>
    </source>
</reference>
<dbReference type="GeneID" id="79305378"/>
<accession>A0ABD5WJY8</accession>
<dbReference type="Proteomes" id="UP001596407">
    <property type="component" value="Unassembled WGS sequence"/>
</dbReference>
<proteinExistence type="predicted"/>
<dbReference type="InterPro" id="IPR018649">
    <property type="entry name" value="SHOCT"/>
</dbReference>
<dbReference type="AlphaFoldDB" id="A0ABD5WJY8"/>
<feature type="transmembrane region" description="Helical" evidence="1">
    <location>
        <begin position="12"/>
        <end position="39"/>
    </location>
</feature>
<keyword evidence="4" id="KW-1185">Reference proteome</keyword>
<feature type="domain" description="SHOCT" evidence="2">
    <location>
        <begin position="90"/>
        <end position="115"/>
    </location>
</feature>
<protein>
    <submittedName>
        <fullName evidence="3">SHOCT domain-containing protein</fullName>
    </submittedName>
</protein>
<dbReference type="EMBL" id="JBHSZH010000001">
    <property type="protein sequence ID" value="MFC7078936.1"/>
    <property type="molecule type" value="Genomic_DNA"/>
</dbReference>
<sequence length="117" mass="12939">MATNAQLSRIAIVAVALLLLLPVVMMLFAWPLMGMGWWMHGPVDGQVGPGGFGGGTPTWMFGFWIVGLLVFVGVGYLLVRSVSNGESDPALEELRRAYARGDLSDEEFEERRQRLRE</sequence>